<evidence type="ECO:0000313" key="3">
    <source>
        <dbReference type="EMBL" id="SUZ51950.1"/>
    </source>
</evidence>
<feature type="transmembrane region" description="Helical" evidence="1">
    <location>
        <begin position="228"/>
        <end position="248"/>
    </location>
</feature>
<feature type="domain" description="Heparan-alpha-glucosaminide N-acetyltransferase catalytic" evidence="2">
    <location>
        <begin position="4"/>
        <end position="156"/>
    </location>
</feature>
<feature type="transmembrane region" description="Helical" evidence="1">
    <location>
        <begin position="42"/>
        <end position="63"/>
    </location>
</feature>
<feature type="transmembrane region" description="Helical" evidence="1">
    <location>
        <begin position="198"/>
        <end position="219"/>
    </location>
</feature>
<name>A0A381NBF9_9ZZZZ</name>
<keyword evidence="1" id="KW-0812">Transmembrane</keyword>
<reference evidence="3" key="1">
    <citation type="submission" date="2018-05" db="EMBL/GenBank/DDBJ databases">
        <authorList>
            <person name="Lanie J.A."/>
            <person name="Ng W.-L."/>
            <person name="Kazmierczak K.M."/>
            <person name="Andrzejewski T.M."/>
            <person name="Davidsen T.M."/>
            <person name="Wayne K.J."/>
            <person name="Tettelin H."/>
            <person name="Glass J.I."/>
            <person name="Rusch D."/>
            <person name="Podicherti R."/>
            <person name="Tsui H.-C.T."/>
            <person name="Winkler M.E."/>
        </authorList>
    </citation>
    <scope>NUCLEOTIDE SEQUENCE</scope>
</reference>
<dbReference type="PANTHER" id="PTHR31061">
    <property type="entry name" value="LD22376P"/>
    <property type="match status" value="1"/>
</dbReference>
<gene>
    <name evidence="3" type="ORF">METZ01_LOCUS4804</name>
</gene>
<evidence type="ECO:0000256" key="1">
    <source>
        <dbReference type="SAM" id="Phobius"/>
    </source>
</evidence>
<feature type="transmembrane region" description="Helical" evidence="1">
    <location>
        <begin position="260"/>
        <end position="278"/>
    </location>
</feature>
<feature type="transmembrane region" description="Helical" evidence="1">
    <location>
        <begin position="5"/>
        <end position="22"/>
    </location>
</feature>
<dbReference type="AlphaFoldDB" id="A0A381NBF9"/>
<feature type="transmembrane region" description="Helical" evidence="1">
    <location>
        <begin position="115"/>
        <end position="133"/>
    </location>
</feature>
<protein>
    <recommendedName>
        <fullName evidence="2">Heparan-alpha-glucosaminide N-acetyltransferase catalytic domain-containing protein</fullName>
    </recommendedName>
</protein>
<keyword evidence="1" id="KW-1133">Transmembrane helix</keyword>
<proteinExistence type="predicted"/>
<organism evidence="3">
    <name type="scientific">marine metagenome</name>
    <dbReference type="NCBI Taxonomy" id="408172"/>
    <lineage>
        <taxon>unclassified sequences</taxon>
        <taxon>metagenomes</taxon>
        <taxon>ecological metagenomes</taxon>
    </lineage>
</organism>
<feature type="transmembrane region" description="Helical" evidence="1">
    <location>
        <begin position="142"/>
        <end position="161"/>
    </location>
</feature>
<keyword evidence="1" id="KW-0472">Membrane</keyword>
<feature type="transmembrane region" description="Helical" evidence="1">
    <location>
        <begin position="84"/>
        <end position="103"/>
    </location>
</feature>
<dbReference type="EMBL" id="UINC01000248">
    <property type="protein sequence ID" value="SUZ51950.1"/>
    <property type="molecule type" value="Genomic_DNA"/>
</dbReference>
<feature type="transmembrane region" description="Helical" evidence="1">
    <location>
        <begin position="290"/>
        <end position="313"/>
    </location>
</feature>
<accession>A0A381NBF9</accession>
<evidence type="ECO:0000259" key="2">
    <source>
        <dbReference type="Pfam" id="PF07786"/>
    </source>
</evidence>
<dbReference type="InterPro" id="IPR012429">
    <property type="entry name" value="HGSNAT_cat"/>
</dbReference>
<dbReference type="Pfam" id="PF07786">
    <property type="entry name" value="HGSNAT_cat"/>
    <property type="match status" value="1"/>
</dbReference>
<sequence length="369" mass="41409">MKDRLISLDALRGFTIALMIIVNDPGSWDNTYGPLLHAKWNGITLTDFVFPFFIFIVGVSIVLSQKNKGTSSSFSKIFIRSLKIFSLGVFLGVIGGFFSYLVGMGELISLSDIRIPGVLQRIAIVYLICAFLFNNTTWLQQFFIMLILLVTYYVLMLYVPVPGIGPGVLEPGKNLAAYIDSLLIPGTMWQGTWDPEGLLSTLPAIATGISGMLAGHLIISSISMKKKVIWMFCIGVFCLLDSFAWELLFPINKNLWTSTYVMYTSGWAYLLFACLMWYADVLNYRIGIKFGIIFGSNSIAIYALSQILVWFFYDATILGDSSINDIIYGGMVNIGIYAKTASLIWAILYMLMCYVPAYYLYKKKIFIKL</sequence>
<dbReference type="PANTHER" id="PTHR31061:SF24">
    <property type="entry name" value="LD22376P"/>
    <property type="match status" value="1"/>
</dbReference>